<accession>A0ABQ6P5S1</accession>
<evidence type="ECO:0000256" key="3">
    <source>
        <dbReference type="ARBA" id="ARBA00022692"/>
    </source>
</evidence>
<feature type="transmembrane region" description="Helical" evidence="6">
    <location>
        <begin position="24"/>
        <end position="42"/>
    </location>
</feature>
<dbReference type="InterPro" id="IPR003740">
    <property type="entry name" value="YitT"/>
</dbReference>
<comment type="caution">
    <text evidence="7">The sequence shown here is derived from an EMBL/GenBank/DDBJ whole genome shotgun (WGS) entry which is preliminary data.</text>
</comment>
<dbReference type="EMBL" id="BTFW01000001">
    <property type="protein sequence ID" value="GMM60561.1"/>
    <property type="molecule type" value="Genomic_DNA"/>
</dbReference>
<keyword evidence="4 6" id="KW-1133">Transmembrane helix</keyword>
<gene>
    <name evidence="7" type="ORF">NUTIK01_13380</name>
</gene>
<feature type="transmembrane region" description="Helical" evidence="6">
    <location>
        <begin position="54"/>
        <end position="82"/>
    </location>
</feature>
<feature type="transmembrane region" description="Helical" evidence="6">
    <location>
        <begin position="185"/>
        <end position="203"/>
    </location>
</feature>
<proteinExistence type="predicted"/>
<evidence type="ECO:0000256" key="1">
    <source>
        <dbReference type="ARBA" id="ARBA00004651"/>
    </source>
</evidence>
<keyword evidence="5 6" id="KW-0472">Membrane</keyword>
<organism evidence="7 8">
    <name type="scientific">Novosphingobium pituita</name>
    <dbReference type="NCBI Taxonomy" id="3056842"/>
    <lineage>
        <taxon>Bacteria</taxon>
        <taxon>Pseudomonadati</taxon>
        <taxon>Pseudomonadota</taxon>
        <taxon>Alphaproteobacteria</taxon>
        <taxon>Sphingomonadales</taxon>
        <taxon>Sphingomonadaceae</taxon>
        <taxon>Novosphingobium</taxon>
    </lineage>
</organism>
<dbReference type="InterPro" id="IPR051461">
    <property type="entry name" value="UPF0750_membrane"/>
</dbReference>
<reference evidence="7 8" key="1">
    <citation type="submission" date="2023-06" db="EMBL/GenBank/DDBJ databases">
        <title>Draft genome sequence of Novosphingobium sp. strain IK01.</title>
        <authorList>
            <person name="Hatamoto M."/>
            <person name="Ikarashi T."/>
            <person name="Yamaguchi T."/>
        </authorList>
    </citation>
    <scope>NUCLEOTIDE SEQUENCE [LARGE SCALE GENOMIC DNA]</scope>
    <source>
        <strain evidence="7 8">IK01</strain>
    </source>
</reference>
<feature type="transmembrane region" description="Helical" evidence="6">
    <location>
        <begin position="158"/>
        <end position="179"/>
    </location>
</feature>
<dbReference type="Pfam" id="PF02588">
    <property type="entry name" value="YitT_membrane"/>
    <property type="match status" value="1"/>
</dbReference>
<keyword evidence="8" id="KW-1185">Reference proteome</keyword>
<dbReference type="PANTHER" id="PTHR33545">
    <property type="entry name" value="UPF0750 MEMBRANE PROTEIN YITT-RELATED"/>
    <property type="match status" value="1"/>
</dbReference>
<comment type="subcellular location">
    <subcellularLocation>
        <location evidence="1">Cell membrane</location>
        <topology evidence="1">Multi-pass membrane protein</topology>
    </subcellularLocation>
</comment>
<sequence length="213" mass="22937">MSTPPQTDLPFEPQPQRHNAREDVYGVTTGCMMLALGVHLLHQAHLITGGVAGLALLLSYALPATPGTLFAVLNLPIFLIFWRSQGVFYTIRSVIATLAISGIITLVAHEIVITSVTPLAAAIIGGTVMGMGLLAVTRHGTAVGGSTMIARWLSVKKGWNFGRLMMAGDAMIIGSSFLVLSPQRALWSLLSAVCMNLMLMTWHRPDRYLAQSR</sequence>
<name>A0ABQ6P5S1_9SPHN</name>
<keyword evidence="3 6" id="KW-0812">Transmembrane</keyword>
<keyword evidence="2" id="KW-1003">Cell membrane</keyword>
<dbReference type="RefSeq" id="WP_317974349.1">
    <property type="nucleotide sequence ID" value="NZ_BTFW01000001.1"/>
</dbReference>
<evidence type="ECO:0000256" key="5">
    <source>
        <dbReference type="ARBA" id="ARBA00023136"/>
    </source>
</evidence>
<evidence type="ECO:0000256" key="6">
    <source>
        <dbReference type="SAM" id="Phobius"/>
    </source>
</evidence>
<evidence type="ECO:0000256" key="2">
    <source>
        <dbReference type="ARBA" id="ARBA00022475"/>
    </source>
</evidence>
<evidence type="ECO:0000313" key="7">
    <source>
        <dbReference type="EMBL" id="GMM60561.1"/>
    </source>
</evidence>
<dbReference type="Proteomes" id="UP001187221">
    <property type="component" value="Unassembled WGS sequence"/>
</dbReference>
<feature type="transmembrane region" description="Helical" evidence="6">
    <location>
        <begin position="94"/>
        <end position="113"/>
    </location>
</feature>
<dbReference type="PANTHER" id="PTHR33545:SF5">
    <property type="entry name" value="UPF0750 MEMBRANE PROTEIN YITT"/>
    <property type="match status" value="1"/>
</dbReference>
<protein>
    <submittedName>
        <fullName evidence="7">YitT family protein</fullName>
    </submittedName>
</protein>
<evidence type="ECO:0000256" key="4">
    <source>
        <dbReference type="ARBA" id="ARBA00022989"/>
    </source>
</evidence>
<evidence type="ECO:0000313" key="8">
    <source>
        <dbReference type="Proteomes" id="UP001187221"/>
    </source>
</evidence>
<feature type="transmembrane region" description="Helical" evidence="6">
    <location>
        <begin position="119"/>
        <end position="137"/>
    </location>
</feature>